<name>A0AAN6JZA1_9BASI</name>
<keyword evidence="4" id="KW-0326">Glycosidase</keyword>
<dbReference type="Gene3D" id="3.20.20.80">
    <property type="entry name" value="Glycosidases"/>
    <property type="match status" value="1"/>
</dbReference>
<dbReference type="PANTHER" id="PTHR11069">
    <property type="entry name" value="GLUCOSYLCERAMIDASE"/>
    <property type="match status" value="1"/>
</dbReference>
<feature type="domain" description="Glycosyl hydrolase family 30 TIM-barrel" evidence="6">
    <location>
        <begin position="131"/>
        <end position="483"/>
    </location>
</feature>
<comment type="caution">
    <text evidence="7">The sequence shown here is derived from an EMBL/GenBank/DDBJ whole genome shotgun (WGS) entry which is preliminary data.</text>
</comment>
<dbReference type="Proteomes" id="UP001176517">
    <property type="component" value="Unassembled WGS sequence"/>
</dbReference>
<evidence type="ECO:0000256" key="1">
    <source>
        <dbReference type="ARBA" id="ARBA00005382"/>
    </source>
</evidence>
<evidence type="ECO:0000256" key="3">
    <source>
        <dbReference type="ARBA" id="ARBA00022801"/>
    </source>
</evidence>
<accession>A0AAN6JZA1</accession>
<evidence type="ECO:0000313" key="7">
    <source>
        <dbReference type="EMBL" id="KAK0554518.1"/>
    </source>
</evidence>
<dbReference type="SUPFAM" id="SSF51445">
    <property type="entry name" value="(Trans)glycosidases"/>
    <property type="match status" value="1"/>
</dbReference>
<dbReference type="GO" id="GO:0004348">
    <property type="term" value="F:glucosylceramidase activity"/>
    <property type="evidence" value="ECO:0007669"/>
    <property type="project" value="InterPro"/>
</dbReference>
<keyword evidence="3 4" id="KW-0378">Hydrolase</keyword>
<keyword evidence="5" id="KW-1133">Transmembrane helix</keyword>
<evidence type="ECO:0000256" key="5">
    <source>
        <dbReference type="SAM" id="Phobius"/>
    </source>
</evidence>
<feature type="transmembrane region" description="Helical" evidence="5">
    <location>
        <begin position="30"/>
        <end position="53"/>
    </location>
</feature>
<dbReference type="InterPro" id="IPR001139">
    <property type="entry name" value="Glyco_hydro_30"/>
</dbReference>
<keyword evidence="5" id="KW-0472">Membrane</keyword>
<keyword evidence="2" id="KW-0732">Signal</keyword>
<evidence type="ECO:0000313" key="8">
    <source>
        <dbReference type="Proteomes" id="UP001176517"/>
    </source>
</evidence>
<reference evidence="7" key="1">
    <citation type="journal article" date="2023" name="PhytoFront">
        <title>Draft Genome Resources of Seven Strains of Tilletia horrida, Causal Agent of Kernel Smut of Rice.</title>
        <authorList>
            <person name="Khanal S."/>
            <person name="Antony Babu S."/>
            <person name="Zhou X.G."/>
        </authorList>
    </citation>
    <scope>NUCLEOTIDE SEQUENCE</scope>
    <source>
        <strain evidence="7">TX6</strain>
    </source>
</reference>
<proteinExistence type="inferred from homology"/>
<dbReference type="GO" id="GO:0016020">
    <property type="term" value="C:membrane"/>
    <property type="evidence" value="ECO:0007669"/>
    <property type="project" value="GOC"/>
</dbReference>
<organism evidence="7 8">
    <name type="scientific">Tilletia horrida</name>
    <dbReference type="NCBI Taxonomy" id="155126"/>
    <lineage>
        <taxon>Eukaryota</taxon>
        <taxon>Fungi</taxon>
        <taxon>Dikarya</taxon>
        <taxon>Basidiomycota</taxon>
        <taxon>Ustilaginomycotina</taxon>
        <taxon>Exobasidiomycetes</taxon>
        <taxon>Tilletiales</taxon>
        <taxon>Tilletiaceae</taxon>
        <taxon>Tilletia</taxon>
    </lineage>
</organism>
<dbReference type="Pfam" id="PF02055">
    <property type="entry name" value="Glyco_hydro_30"/>
    <property type="match status" value="1"/>
</dbReference>
<evidence type="ECO:0000259" key="6">
    <source>
        <dbReference type="Pfam" id="PF02055"/>
    </source>
</evidence>
<comment type="similarity">
    <text evidence="1 4">Belongs to the glycosyl hydrolase 30 family.</text>
</comment>
<sequence length="587" mass="63525">MYNRYRESVVNDDSSWHKGQTWKKRRRVKAAIILAVVLVVLAIGLGVGLGVGLRKSSGGNQVHTQPVTFPTDSLDLSPNALKTRGYFFTTSNDSDSQTLSWTAGGYIFKNYNANTSAADIIVNTSLPLQQIDGFGGALTDSAAYTLLELKHGNESIYNRTLQALFNDRLGISVLRVPLGGCDFSLSEYSFAPNAPAGDILALALSTGNATNALKSSNFSIAQAENYIIPVLRDILTLQPRLKIMFSPWSAPAWMKNTSSLAGGSLVNGFVPLAAQYYLQSIKAYVDAGIPAWSMTLQNEPNFATKYPSMIVDSATQSQMAATIRGLLPRYNLSDLKIFAHDNNFALWQDAADIVNLNISAIDGIAWHAYKGDPSMINNFRNNVSASAASLETHMTEFTGTDNGSTSRWSSIQYWLQSIYFPMLSQFARSIEVWNIALDPNYGPHLPSAYCSNCVGALQVSTPQHFADPWVQIQPQYINIGHFSAAAADLTSTGGGPAYRVLTIQQPNAPGSVANLSCITSQGFAAPLNGTKLGSSNAATTNTVFSRRVGLVLYNSCDSAQNLTLGIDGRQTSFQVQPGLYTLNWQAP</sequence>
<dbReference type="InterPro" id="IPR017853">
    <property type="entry name" value="GH"/>
</dbReference>
<gene>
    <name evidence="7" type="ORF">OC846_002090</name>
</gene>
<keyword evidence="5" id="KW-0812">Transmembrane</keyword>
<dbReference type="InterPro" id="IPR033453">
    <property type="entry name" value="Glyco_hydro_30_TIM-barrel"/>
</dbReference>
<keyword evidence="8" id="KW-1185">Reference proteome</keyword>
<evidence type="ECO:0000256" key="4">
    <source>
        <dbReference type="RuleBase" id="RU361188"/>
    </source>
</evidence>
<dbReference type="EMBL" id="JAPDMZ010000037">
    <property type="protein sequence ID" value="KAK0554518.1"/>
    <property type="molecule type" value="Genomic_DNA"/>
</dbReference>
<dbReference type="GO" id="GO:0006680">
    <property type="term" value="P:glucosylceramide catabolic process"/>
    <property type="evidence" value="ECO:0007669"/>
    <property type="project" value="TreeGrafter"/>
</dbReference>
<dbReference type="PANTHER" id="PTHR11069:SF23">
    <property type="entry name" value="LYSOSOMAL ACID GLUCOSYLCERAMIDASE"/>
    <property type="match status" value="1"/>
</dbReference>
<dbReference type="AlphaFoldDB" id="A0AAN6JZA1"/>
<protein>
    <recommendedName>
        <fullName evidence="6">Glycosyl hydrolase family 30 TIM-barrel domain-containing protein</fullName>
    </recommendedName>
</protein>
<evidence type="ECO:0000256" key="2">
    <source>
        <dbReference type="ARBA" id="ARBA00022729"/>
    </source>
</evidence>